<accession>A0A9D3X6E3</accession>
<keyword evidence="2" id="KW-1185">Reference proteome</keyword>
<comment type="caution">
    <text evidence="1">The sequence shown here is derived from an EMBL/GenBank/DDBJ whole genome shotgun (WGS) entry which is preliminary data.</text>
</comment>
<evidence type="ECO:0000313" key="2">
    <source>
        <dbReference type="Proteomes" id="UP000827986"/>
    </source>
</evidence>
<proteinExistence type="predicted"/>
<dbReference type="Proteomes" id="UP000827986">
    <property type="component" value="Unassembled WGS sequence"/>
</dbReference>
<evidence type="ECO:0000313" key="1">
    <source>
        <dbReference type="EMBL" id="KAH1173375.1"/>
    </source>
</evidence>
<gene>
    <name evidence="1" type="ORF">KIL84_017214</name>
</gene>
<sequence length="100" mass="11570">MIGREKSSYKNTNFNAPLSKEDSFNKLFLKKDTDLQNATFSPTSTPLRSIWDKEREKNCWFLRDFATAQVRRHSVLHAIITTWPHLRDPPLPGIGDGCKH</sequence>
<name>A0A9D3X6E3_9SAUR</name>
<reference evidence="1" key="1">
    <citation type="submission" date="2021-09" db="EMBL/GenBank/DDBJ databases">
        <title>The genome of Mauremys mutica provides insights into the evolution of semi-aquatic lifestyle.</title>
        <authorList>
            <person name="Gong S."/>
            <person name="Gao Y."/>
        </authorList>
    </citation>
    <scope>NUCLEOTIDE SEQUENCE</scope>
    <source>
        <strain evidence="1">MM-2020</strain>
        <tissue evidence="1">Muscle</tissue>
    </source>
</reference>
<protein>
    <submittedName>
        <fullName evidence="1">Uncharacterized protein</fullName>
    </submittedName>
</protein>
<organism evidence="1 2">
    <name type="scientific">Mauremys mutica</name>
    <name type="common">yellowpond turtle</name>
    <dbReference type="NCBI Taxonomy" id="74926"/>
    <lineage>
        <taxon>Eukaryota</taxon>
        <taxon>Metazoa</taxon>
        <taxon>Chordata</taxon>
        <taxon>Craniata</taxon>
        <taxon>Vertebrata</taxon>
        <taxon>Euteleostomi</taxon>
        <taxon>Archelosauria</taxon>
        <taxon>Testudinata</taxon>
        <taxon>Testudines</taxon>
        <taxon>Cryptodira</taxon>
        <taxon>Durocryptodira</taxon>
        <taxon>Testudinoidea</taxon>
        <taxon>Geoemydidae</taxon>
        <taxon>Geoemydinae</taxon>
        <taxon>Mauremys</taxon>
    </lineage>
</organism>
<dbReference type="EMBL" id="JAHDVG010000482">
    <property type="protein sequence ID" value="KAH1173375.1"/>
    <property type="molecule type" value="Genomic_DNA"/>
</dbReference>
<dbReference type="AlphaFoldDB" id="A0A9D3X6E3"/>